<dbReference type="Pfam" id="PF08028">
    <property type="entry name" value="Acyl-CoA_dh_2"/>
    <property type="match status" value="1"/>
</dbReference>
<dbReference type="InterPro" id="IPR009100">
    <property type="entry name" value="AcylCoA_DH/oxidase_NM_dom_sf"/>
</dbReference>
<dbReference type="InterPro" id="IPR013107">
    <property type="entry name" value="Acyl-CoA_DH_C"/>
</dbReference>
<protein>
    <submittedName>
        <fullName evidence="5">Acyl-CoA dehydrogenase family protein</fullName>
    </submittedName>
</protein>
<dbReference type="Gene3D" id="2.40.110.10">
    <property type="entry name" value="Butyryl-CoA Dehydrogenase, subunit A, domain 2"/>
    <property type="match status" value="1"/>
</dbReference>
<dbReference type="InterPro" id="IPR046373">
    <property type="entry name" value="Acyl-CoA_Oxase/DH_mid-dom_sf"/>
</dbReference>
<dbReference type="InterPro" id="IPR036250">
    <property type="entry name" value="AcylCo_DH-like_C"/>
</dbReference>
<evidence type="ECO:0000313" key="6">
    <source>
        <dbReference type="Proteomes" id="UP001339883"/>
    </source>
</evidence>
<feature type="domain" description="Acyl-CoA dehydrogenase/oxidase N-terminal" evidence="3">
    <location>
        <begin position="36"/>
        <end position="142"/>
    </location>
</feature>
<feature type="domain" description="Acyl-CoA dehydrogenase C-terminal" evidence="4">
    <location>
        <begin position="261"/>
        <end position="398"/>
    </location>
</feature>
<evidence type="ECO:0000256" key="1">
    <source>
        <dbReference type="ARBA" id="ARBA00023002"/>
    </source>
</evidence>
<dbReference type="SUPFAM" id="SSF47203">
    <property type="entry name" value="Acyl-CoA dehydrogenase C-terminal domain-like"/>
    <property type="match status" value="1"/>
</dbReference>
<dbReference type="EMBL" id="VTDN01000013">
    <property type="protein sequence ID" value="MEB5477732.1"/>
    <property type="molecule type" value="Genomic_DNA"/>
</dbReference>
<keyword evidence="6" id="KW-1185">Reference proteome</keyword>
<proteinExistence type="inferred from homology"/>
<evidence type="ECO:0000313" key="5">
    <source>
        <dbReference type="EMBL" id="MEB5477732.1"/>
    </source>
</evidence>
<comment type="caution">
    <text evidence="5">The sequence shown here is derived from an EMBL/GenBank/DDBJ whole genome shotgun (WGS) entry which is preliminary data.</text>
</comment>
<dbReference type="SUPFAM" id="SSF56645">
    <property type="entry name" value="Acyl-CoA dehydrogenase NM domain-like"/>
    <property type="match status" value="1"/>
</dbReference>
<dbReference type="PANTHER" id="PTHR48083:SF19">
    <property type="entry name" value="FLAVIN-DEPENDENT MONOOXYGENASE, OXYGENASE SUBUNIT HSAA"/>
    <property type="match status" value="1"/>
</dbReference>
<dbReference type="PIRSF" id="PIRSF016578">
    <property type="entry name" value="HsaA"/>
    <property type="match status" value="1"/>
</dbReference>
<keyword evidence="1" id="KW-0560">Oxidoreductase</keyword>
<evidence type="ECO:0000256" key="2">
    <source>
        <dbReference type="ARBA" id="ARBA00049661"/>
    </source>
</evidence>
<dbReference type="InterPro" id="IPR013786">
    <property type="entry name" value="AcylCoA_DH/ox_N"/>
</dbReference>
<sequence length="433" mass="48388">MSQLQSNFTLENLYQHTSKNSLIGQLWANPPSERYEALAEHFRPTFEKIKQGTLEREKKHLLPYEQIQWLKDIGFTRLRLPKAYNGFDATIPELFALLVELAEADSNLPQILRVHFGFSEDLLLSKNKAFQEKWLSRLAQGDTVGSGWSEGGKEAQNQFQTHIYKDDQGNLKLTGKKYYTTGSLYADWIDVGITDLHGQSASILVNRHSDGVSVVDDWNGFGQQLTASGTATFQAVQVDETDVLIDAVRFKYSAAYYQLVQLAIIVGLGRSLTHRLSDAVKRRTRNYSHANATHIRDDAQVLQVVGKVRSATYTSGIIVEKSAIALQRAFASGLETNLQAEAEQNAIAELETAQAQTIITDLLLNASTIAFDALGASATDKDLALDRYWRNIRTLASHNPRIYKDRIVGDFSVNGTLPPYQWRIGHVDALKAS</sequence>
<accession>A0ABU6DV34</accession>
<evidence type="ECO:0000259" key="3">
    <source>
        <dbReference type="Pfam" id="PF02771"/>
    </source>
</evidence>
<dbReference type="Pfam" id="PF02771">
    <property type="entry name" value="Acyl-CoA_dh_N"/>
    <property type="match status" value="1"/>
</dbReference>
<organism evidence="5 6">
    <name type="scientific">Acinetobacter pollinis</name>
    <dbReference type="NCBI Taxonomy" id="2605270"/>
    <lineage>
        <taxon>Bacteria</taxon>
        <taxon>Pseudomonadati</taxon>
        <taxon>Pseudomonadota</taxon>
        <taxon>Gammaproteobacteria</taxon>
        <taxon>Moraxellales</taxon>
        <taxon>Moraxellaceae</taxon>
        <taxon>Acinetobacter</taxon>
    </lineage>
</organism>
<comment type="similarity">
    <text evidence="2">Belongs to the HpaH/HsaA monooxygenase family.</text>
</comment>
<dbReference type="RefSeq" id="WP_325776115.1">
    <property type="nucleotide sequence ID" value="NZ_VTDN01000013.1"/>
</dbReference>
<evidence type="ECO:0000259" key="4">
    <source>
        <dbReference type="Pfam" id="PF08028"/>
    </source>
</evidence>
<gene>
    <name evidence="5" type="ORF">I2F25_11880</name>
</gene>
<dbReference type="Proteomes" id="UP001339883">
    <property type="component" value="Unassembled WGS sequence"/>
</dbReference>
<dbReference type="InterPro" id="IPR037069">
    <property type="entry name" value="AcylCoA_DH/ox_N_sf"/>
</dbReference>
<dbReference type="Gene3D" id="1.10.540.10">
    <property type="entry name" value="Acyl-CoA dehydrogenase/oxidase, N-terminal domain"/>
    <property type="match status" value="1"/>
</dbReference>
<dbReference type="InterPro" id="IPR050741">
    <property type="entry name" value="Acyl-CoA_dehydrogenase"/>
</dbReference>
<reference evidence="5 6" key="1">
    <citation type="submission" date="2019-08" db="EMBL/GenBank/DDBJ databases">
        <title>Five species of Acinetobacter isolated from floral nectar and animal pollinators.</title>
        <authorList>
            <person name="Hendry T.A."/>
        </authorList>
    </citation>
    <scope>NUCLEOTIDE SEQUENCE [LARGE SCALE GENOMIC DNA]</scope>
    <source>
        <strain evidence="5 6">MD18.27</strain>
    </source>
</reference>
<name>A0ABU6DV34_9GAMM</name>
<dbReference type="PANTHER" id="PTHR48083">
    <property type="entry name" value="MEDIUM-CHAIN SPECIFIC ACYL-COA DEHYDROGENASE, MITOCHONDRIAL-RELATED"/>
    <property type="match status" value="1"/>
</dbReference>
<dbReference type="Gene3D" id="1.20.140.10">
    <property type="entry name" value="Butyryl-CoA Dehydrogenase, subunit A, domain 3"/>
    <property type="match status" value="1"/>
</dbReference>